<name>A0A920CJR4_9BACL</name>
<dbReference type="Proteomes" id="UP000681162">
    <property type="component" value="Unassembled WGS sequence"/>
</dbReference>
<evidence type="ECO:0000313" key="5">
    <source>
        <dbReference type="Proteomes" id="UP000681162"/>
    </source>
</evidence>
<dbReference type="GO" id="GO:0032259">
    <property type="term" value="P:methylation"/>
    <property type="evidence" value="ECO:0007669"/>
    <property type="project" value="UniProtKB-KW"/>
</dbReference>
<dbReference type="GO" id="GO:0016279">
    <property type="term" value="F:protein-lysine N-methyltransferase activity"/>
    <property type="evidence" value="ECO:0007669"/>
    <property type="project" value="InterPro"/>
</dbReference>
<proteinExistence type="predicted"/>
<keyword evidence="3" id="KW-0949">S-adenosyl-L-methionine</keyword>
<dbReference type="SUPFAM" id="SSF53335">
    <property type="entry name" value="S-adenosyl-L-methionine-dependent methyltransferases"/>
    <property type="match status" value="1"/>
</dbReference>
<evidence type="ECO:0000256" key="3">
    <source>
        <dbReference type="ARBA" id="ARBA00022691"/>
    </source>
</evidence>
<keyword evidence="2" id="KW-0808">Transferase</keyword>
<evidence type="ECO:0008006" key="6">
    <source>
        <dbReference type="Google" id="ProtNLM"/>
    </source>
</evidence>
<keyword evidence="5" id="KW-1185">Reference proteome</keyword>
<dbReference type="Gene3D" id="3.40.50.150">
    <property type="entry name" value="Vaccinia Virus protein VP39"/>
    <property type="match status" value="1"/>
</dbReference>
<dbReference type="EMBL" id="BORR01000019">
    <property type="protein sequence ID" value="GIO39192.1"/>
    <property type="molecule type" value="Genomic_DNA"/>
</dbReference>
<dbReference type="PANTHER" id="PTHR13610">
    <property type="entry name" value="METHYLTRANSFERASE DOMAIN-CONTAINING PROTEIN"/>
    <property type="match status" value="1"/>
</dbReference>
<dbReference type="PANTHER" id="PTHR13610:SF11">
    <property type="entry name" value="METHYLTRANSFERASE DOMAIN-CONTAINING PROTEIN"/>
    <property type="match status" value="1"/>
</dbReference>
<dbReference type="AlphaFoldDB" id="A0A920CJR4"/>
<gene>
    <name evidence="4" type="ORF">J41TS12_40530</name>
</gene>
<evidence type="ECO:0000256" key="1">
    <source>
        <dbReference type="ARBA" id="ARBA00022603"/>
    </source>
</evidence>
<comment type="caution">
    <text evidence="4">The sequence shown here is derived from an EMBL/GenBank/DDBJ whole genome shotgun (WGS) entry which is preliminary data.</text>
</comment>
<dbReference type="CDD" id="cd02440">
    <property type="entry name" value="AdoMet_MTases"/>
    <property type="match status" value="1"/>
</dbReference>
<evidence type="ECO:0000256" key="2">
    <source>
        <dbReference type="ARBA" id="ARBA00022679"/>
    </source>
</evidence>
<reference evidence="4 5" key="1">
    <citation type="submission" date="2021-03" db="EMBL/GenBank/DDBJ databases">
        <title>Antimicrobial resistance genes in bacteria isolated from Japanese honey, and their potential for conferring macrolide and lincosamide resistance in the American foulbrood pathogen Paenibacillus larvae.</title>
        <authorList>
            <person name="Okamoto M."/>
            <person name="Kumagai M."/>
            <person name="Kanamori H."/>
            <person name="Takamatsu D."/>
        </authorList>
    </citation>
    <scope>NUCLEOTIDE SEQUENCE [LARGE SCALE GENOMIC DNA]</scope>
    <source>
        <strain evidence="4 5">J41TS12</strain>
    </source>
</reference>
<protein>
    <recommendedName>
        <fullName evidence="6">SAM-dependent methyltransferase</fullName>
    </recommendedName>
</protein>
<organism evidence="4 5">
    <name type="scientific">Paenibacillus antibioticophila</name>
    <dbReference type="NCBI Taxonomy" id="1274374"/>
    <lineage>
        <taxon>Bacteria</taxon>
        <taxon>Bacillati</taxon>
        <taxon>Bacillota</taxon>
        <taxon>Bacilli</taxon>
        <taxon>Bacillales</taxon>
        <taxon>Paenibacillaceae</taxon>
        <taxon>Paenibacillus</taxon>
    </lineage>
</organism>
<keyword evidence="1" id="KW-0489">Methyltransferase</keyword>
<accession>A0A920CJR4</accession>
<dbReference type="RefSeq" id="WP_249413130.1">
    <property type="nucleotide sequence ID" value="NZ_BORR01000019.1"/>
</dbReference>
<sequence length="187" mass="20962">MPIELDMIGAVSMLLALCAGLSILYKGWRNGISPTPASAPVCRAVIKEIRQWDKAAPCSVVEAGSGWGNLAVLLSQYKSNWLITGIENSWIPLWFSRLLAKVKASKNIQFIYGDLYKYSYRKADIIICYLFPGAMKKLDPIFTEQLCSGTAIISICFALPNWQPEKVIVCGDMYRTKIYIYEVKCDC</sequence>
<evidence type="ECO:0000313" key="4">
    <source>
        <dbReference type="EMBL" id="GIO39192.1"/>
    </source>
</evidence>
<dbReference type="InterPro" id="IPR026170">
    <property type="entry name" value="FAM173A/B"/>
</dbReference>
<dbReference type="InterPro" id="IPR029063">
    <property type="entry name" value="SAM-dependent_MTases_sf"/>
</dbReference>